<dbReference type="PANTHER" id="PTHR35204:SF1">
    <property type="entry name" value="ENTEROTOXIN"/>
    <property type="match status" value="1"/>
</dbReference>
<evidence type="ECO:0000313" key="3">
    <source>
        <dbReference type="EMBL" id="KIK40114.1"/>
    </source>
</evidence>
<name>A0A0D0AQ16_9AGAM</name>
<gene>
    <name evidence="3" type="ORF">CY34DRAFT_807544</name>
</gene>
<dbReference type="InterPro" id="IPR038921">
    <property type="entry name" value="YOR389W-like"/>
</dbReference>
<dbReference type="OrthoDB" id="10261782at2759"/>
<keyword evidence="2" id="KW-0732">Signal</keyword>
<organism evidence="3 4">
    <name type="scientific">Suillus luteus UH-Slu-Lm8-n1</name>
    <dbReference type="NCBI Taxonomy" id="930992"/>
    <lineage>
        <taxon>Eukaryota</taxon>
        <taxon>Fungi</taxon>
        <taxon>Dikarya</taxon>
        <taxon>Basidiomycota</taxon>
        <taxon>Agaricomycotina</taxon>
        <taxon>Agaricomycetes</taxon>
        <taxon>Agaricomycetidae</taxon>
        <taxon>Boletales</taxon>
        <taxon>Suillineae</taxon>
        <taxon>Suillaceae</taxon>
        <taxon>Suillus</taxon>
    </lineage>
</organism>
<evidence type="ECO:0000256" key="2">
    <source>
        <dbReference type="SAM" id="SignalP"/>
    </source>
</evidence>
<reference evidence="4" key="2">
    <citation type="submission" date="2015-01" db="EMBL/GenBank/DDBJ databases">
        <title>Evolutionary Origins and Diversification of the Mycorrhizal Mutualists.</title>
        <authorList>
            <consortium name="DOE Joint Genome Institute"/>
            <consortium name="Mycorrhizal Genomics Consortium"/>
            <person name="Kohler A."/>
            <person name="Kuo A."/>
            <person name="Nagy L.G."/>
            <person name="Floudas D."/>
            <person name="Copeland A."/>
            <person name="Barry K.W."/>
            <person name="Cichocki N."/>
            <person name="Veneault-Fourrey C."/>
            <person name="LaButti K."/>
            <person name="Lindquist E.A."/>
            <person name="Lipzen A."/>
            <person name="Lundell T."/>
            <person name="Morin E."/>
            <person name="Murat C."/>
            <person name="Riley R."/>
            <person name="Ohm R."/>
            <person name="Sun H."/>
            <person name="Tunlid A."/>
            <person name="Henrissat B."/>
            <person name="Grigoriev I.V."/>
            <person name="Hibbett D.S."/>
            <person name="Martin F."/>
        </authorList>
    </citation>
    <scope>NUCLEOTIDE SEQUENCE [LARGE SCALE GENOMIC DNA]</scope>
    <source>
        <strain evidence="4">UH-Slu-Lm8-n1</strain>
    </source>
</reference>
<dbReference type="STRING" id="930992.A0A0D0AQ16"/>
<dbReference type="Proteomes" id="UP000054485">
    <property type="component" value="Unassembled WGS sequence"/>
</dbReference>
<proteinExistence type="predicted"/>
<accession>A0A0D0AQ16</accession>
<feature type="signal peptide" evidence="2">
    <location>
        <begin position="1"/>
        <end position="16"/>
    </location>
</feature>
<keyword evidence="4" id="KW-1185">Reference proteome</keyword>
<feature type="compositionally biased region" description="Basic and acidic residues" evidence="1">
    <location>
        <begin position="576"/>
        <end position="586"/>
    </location>
</feature>
<evidence type="ECO:0000256" key="1">
    <source>
        <dbReference type="SAM" id="MobiDB-lite"/>
    </source>
</evidence>
<reference evidence="3 4" key="1">
    <citation type="submission" date="2014-04" db="EMBL/GenBank/DDBJ databases">
        <authorList>
            <consortium name="DOE Joint Genome Institute"/>
            <person name="Kuo A."/>
            <person name="Ruytinx J."/>
            <person name="Rineau F."/>
            <person name="Colpaert J."/>
            <person name="Kohler A."/>
            <person name="Nagy L.G."/>
            <person name="Floudas D."/>
            <person name="Copeland A."/>
            <person name="Barry K.W."/>
            <person name="Cichocki N."/>
            <person name="Veneault-Fourrey C."/>
            <person name="LaButti K."/>
            <person name="Lindquist E.A."/>
            <person name="Lipzen A."/>
            <person name="Lundell T."/>
            <person name="Morin E."/>
            <person name="Murat C."/>
            <person name="Sun H."/>
            <person name="Tunlid A."/>
            <person name="Henrissat B."/>
            <person name="Grigoriev I.V."/>
            <person name="Hibbett D.S."/>
            <person name="Martin F."/>
            <person name="Nordberg H.P."/>
            <person name="Cantor M.N."/>
            <person name="Hua S.X."/>
        </authorList>
    </citation>
    <scope>NUCLEOTIDE SEQUENCE [LARGE SCALE GENOMIC DNA]</scope>
    <source>
        <strain evidence="3 4">UH-Slu-Lm8-n1</strain>
    </source>
</reference>
<dbReference type="InParanoid" id="A0A0D0AQ16"/>
<dbReference type="PANTHER" id="PTHR35204">
    <property type="entry name" value="YALI0A21131P"/>
    <property type="match status" value="1"/>
</dbReference>
<dbReference type="AlphaFoldDB" id="A0A0D0AQ16"/>
<protein>
    <submittedName>
        <fullName evidence="3">Uncharacterized protein</fullName>
    </submittedName>
</protein>
<dbReference type="EMBL" id="KN835315">
    <property type="protein sequence ID" value="KIK40114.1"/>
    <property type="molecule type" value="Genomic_DNA"/>
</dbReference>
<sequence length="623" mass="70045">MRSYFLVAALSLGSTALTLRDQFPINTADEIPVRPLDIANLSNGKLNSDSFGSKTEQWRFDEGPSENATGNLIFDTVHSLLQHWPNTRYRNGHNIVPGVIPTGTLLYHGTDRHTIPSEPEWTATDPDHSIYFARGRDGSGWHLTLAATRPLKVLYFDGSSAAKVPEGTMDTQDIIAWGEVRPERCFDERSRIKDLCGWGKEFGIDGFARMEMDFEVMLCDFTAGVEVVSFLHVRLLPKGKNSYLPPSLPSPPSFPFPPSLPSPPSLPFPPPLPSPDPPVSEALIRTFEVMHSGSWHNRYPGDSRIVLDLTGLVSLYDISLAPSLVLVRAGLERWDHRVLGISSEDISHVKRKLTEVISRPDPGSGIDWKTLTHVVVDRYADRLELMQHLLNFTSSDSQELFQRAKLVQTQLRVMLMPYLLDDMVVPSAGTSGVDDLQWASPVFRLCALTHTAVITKQMPFMTPSEHLLLKAVEETTREVCRVTTKLWAIGVMSGLDTLFPVELDGEPDVAQMMNDWRRDIQKLMSWLDWSIWIKCRPACGPEEMCYLPTWPVNYPRPKRPHPLPQDPRNTTDAPGEMDHLADRAGHPPEGSAIADAFFFIEAPTEEWKRPQPKCIRRLAPYGF</sequence>
<feature type="region of interest" description="Disordered" evidence="1">
    <location>
        <begin position="557"/>
        <end position="586"/>
    </location>
</feature>
<evidence type="ECO:0000313" key="4">
    <source>
        <dbReference type="Proteomes" id="UP000054485"/>
    </source>
</evidence>
<dbReference type="HOGENOM" id="CLU_017366_2_1_1"/>
<feature type="chain" id="PRO_5002218818" evidence="2">
    <location>
        <begin position="17"/>
        <end position="623"/>
    </location>
</feature>